<evidence type="ECO:0000259" key="2">
    <source>
        <dbReference type="Pfam" id="PF00266"/>
    </source>
</evidence>
<dbReference type="AlphaFoldDB" id="A0A4Q7UT72"/>
<dbReference type="PANTHER" id="PTHR43092">
    <property type="entry name" value="L-CYSTEINE DESULFHYDRASE"/>
    <property type="match status" value="1"/>
</dbReference>
<gene>
    <name evidence="3" type="ORF">EV382_6482</name>
</gene>
<dbReference type="InterPro" id="IPR000192">
    <property type="entry name" value="Aminotrans_V_dom"/>
</dbReference>
<dbReference type="InterPro" id="IPR015421">
    <property type="entry name" value="PyrdxlP-dep_Trfase_major"/>
</dbReference>
<evidence type="ECO:0000313" key="4">
    <source>
        <dbReference type="Proteomes" id="UP000293781"/>
    </source>
</evidence>
<sequence>MPEHGGYDHRVSVPQPPEPIPGARLLFSLDPAVSHLNHGSFGAVPIGVQRAQQRLRDEMEANPLRFFTQGLVDRIAHTRRHLAGFLGADPDGSALVGNTTTGVAVVLQSVGLRAGDEVLSTDHGYGAVSLAIQRECRRTGAVSRVVSIPLAATDEEIVQSIRAALRPGRTRLLVVDQLTSATAKLFPAAAIVGVAHELGVPVLVDAAHAPGMLPTTVASVGADFWVGNLHKWAYAPRGTALLTVAPQWRDRIEPLVVSWEQESGFPARLEWQATLDYTPWLAAPAGLFTMRSLGVDRVRAHNAALAAYGQRVVGSALGVAPVDLPDPGGPGVALRLIPLSPGTATTIDAARALQTRIGERLAAEVAVMSWNGRGWLRLTGQVYNAADEYERLAARLPALLAQR</sequence>
<evidence type="ECO:0000313" key="3">
    <source>
        <dbReference type="EMBL" id="RZT83159.1"/>
    </source>
</evidence>
<dbReference type="Gene3D" id="3.90.1150.10">
    <property type="entry name" value="Aspartate Aminotransferase, domain 1"/>
    <property type="match status" value="1"/>
</dbReference>
<organism evidence="3 4">
    <name type="scientific">Micromonospora violae</name>
    <dbReference type="NCBI Taxonomy" id="1278207"/>
    <lineage>
        <taxon>Bacteria</taxon>
        <taxon>Bacillati</taxon>
        <taxon>Actinomycetota</taxon>
        <taxon>Actinomycetes</taxon>
        <taxon>Micromonosporales</taxon>
        <taxon>Micromonosporaceae</taxon>
        <taxon>Micromonospora</taxon>
    </lineage>
</organism>
<dbReference type="Gene3D" id="3.40.640.10">
    <property type="entry name" value="Type I PLP-dependent aspartate aminotransferase-like (Major domain)"/>
    <property type="match status" value="1"/>
</dbReference>
<keyword evidence="1" id="KW-0663">Pyridoxal phosphate</keyword>
<dbReference type="InterPro" id="IPR015422">
    <property type="entry name" value="PyrdxlP-dep_Trfase_small"/>
</dbReference>
<evidence type="ECO:0000256" key="1">
    <source>
        <dbReference type="ARBA" id="ARBA00022898"/>
    </source>
</evidence>
<keyword evidence="4" id="KW-1185">Reference proteome</keyword>
<name>A0A4Q7UT72_9ACTN</name>
<dbReference type="InterPro" id="IPR015424">
    <property type="entry name" value="PyrdxlP-dep_Trfase"/>
</dbReference>
<reference evidence="3 4" key="1">
    <citation type="submission" date="2019-02" db="EMBL/GenBank/DDBJ databases">
        <title>Sequencing the genomes of 1000 actinobacteria strains.</title>
        <authorList>
            <person name="Klenk H.-P."/>
        </authorList>
    </citation>
    <scope>NUCLEOTIDE SEQUENCE [LARGE SCALE GENOMIC DNA]</scope>
    <source>
        <strain evidence="3 4">DSM 45888</strain>
    </source>
</reference>
<proteinExistence type="predicted"/>
<dbReference type="Proteomes" id="UP000293781">
    <property type="component" value="Unassembled WGS sequence"/>
</dbReference>
<accession>A0A4Q7UT72</accession>
<protein>
    <submittedName>
        <fullName evidence="3">Isopenicillin-N epimerase</fullName>
    </submittedName>
</protein>
<dbReference type="PANTHER" id="PTHR43092:SF2">
    <property type="entry name" value="HERCYNYLCYSTEINE SULFOXIDE LYASE"/>
    <property type="match status" value="1"/>
</dbReference>
<comment type="caution">
    <text evidence="3">The sequence shown here is derived from an EMBL/GenBank/DDBJ whole genome shotgun (WGS) entry which is preliminary data.</text>
</comment>
<dbReference type="EMBL" id="SHKK01000001">
    <property type="protein sequence ID" value="RZT83159.1"/>
    <property type="molecule type" value="Genomic_DNA"/>
</dbReference>
<feature type="domain" description="Aminotransferase class V" evidence="2">
    <location>
        <begin position="69"/>
        <end position="316"/>
    </location>
</feature>
<dbReference type="SUPFAM" id="SSF53383">
    <property type="entry name" value="PLP-dependent transferases"/>
    <property type="match status" value="1"/>
</dbReference>
<dbReference type="Pfam" id="PF00266">
    <property type="entry name" value="Aminotran_5"/>
    <property type="match status" value="1"/>
</dbReference>